<evidence type="ECO:0000313" key="2">
    <source>
        <dbReference type="Proteomes" id="UP000184749"/>
    </source>
</evidence>
<dbReference type="AlphaFoldDB" id="A0A1L5NHS7"/>
<name>A0A1L5NHS7_9HYPH</name>
<gene>
    <name evidence="1" type="ORF">IE4872_CH01780</name>
</gene>
<dbReference type="Proteomes" id="UP000184749">
    <property type="component" value="Chromosome"/>
</dbReference>
<accession>A0A1L5NHS7</accession>
<organism evidence="1 2">
    <name type="scientific">Rhizobium gallicum</name>
    <dbReference type="NCBI Taxonomy" id="56730"/>
    <lineage>
        <taxon>Bacteria</taxon>
        <taxon>Pseudomonadati</taxon>
        <taxon>Pseudomonadota</taxon>
        <taxon>Alphaproteobacteria</taxon>
        <taxon>Hyphomicrobiales</taxon>
        <taxon>Rhizobiaceae</taxon>
        <taxon>Rhizobium/Agrobacterium group</taxon>
        <taxon>Rhizobium</taxon>
    </lineage>
</organism>
<reference evidence="1 2" key="1">
    <citation type="submission" date="2016-09" db="EMBL/GenBank/DDBJ databases">
        <title>The complete genome sequences of Rhizobium gallicum, symbiovars gallicum and phaseoli, symbionts associated to common bean (Phaseolus vulgaris).</title>
        <authorList>
            <person name="Bustos P."/>
            <person name="Santamaria R.I."/>
            <person name="Perez-Carrascal O.M."/>
            <person name="Juarez S."/>
            <person name="Lozano L."/>
            <person name="Martinez-Flores I."/>
            <person name="Martinez-Romero E."/>
            <person name="Cevallos M."/>
            <person name="Romero D."/>
            <person name="Davila G."/>
            <person name="Gonzalez V."/>
        </authorList>
    </citation>
    <scope>NUCLEOTIDE SEQUENCE [LARGE SCALE GENOMIC DNA]</scope>
    <source>
        <strain evidence="1 2">IE4872</strain>
    </source>
</reference>
<dbReference type="EMBL" id="CP017101">
    <property type="protein sequence ID" value="APO67409.1"/>
    <property type="molecule type" value="Genomic_DNA"/>
</dbReference>
<protein>
    <submittedName>
        <fullName evidence="1">Uncharacterized protein</fullName>
    </submittedName>
</protein>
<dbReference type="RefSeq" id="WP_074067748.1">
    <property type="nucleotide sequence ID" value="NZ_CP017101.1"/>
</dbReference>
<sequence>MATLRQQLSALDALSPNMEKTFREAIDDIKSEIALREIVERLERRDHPPSFFESHLSTTL</sequence>
<evidence type="ECO:0000313" key="1">
    <source>
        <dbReference type="EMBL" id="APO67409.1"/>
    </source>
</evidence>
<proteinExistence type="predicted"/>